<dbReference type="AlphaFoldDB" id="A0A7W9GIH0"/>
<reference evidence="1 2" key="1">
    <citation type="submission" date="2020-08" db="EMBL/GenBank/DDBJ databases">
        <title>Sequencing the genomes of 1000 actinobacteria strains.</title>
        <authorList>
            <person name="Klenk H.-P."/>
        </authorList>
    </citation>
    <scope>NUCLEOTIDE SEQUENCE [LARGE SCALE GENOMIC DNA]</scope>
    <source>
        <strain evidence="1 2">DSM 45507</strain>
    </source>
</reference>
<dbReference type="EMBL" id="JACHMB010000001">
    <property type="protein sequence ID" value="MBB5784291.1"/>
    <property type="molecule type" value="Genomic_DNA"/>
</dbReference>
<name>A0A7W9GIH0_9ACTN</name>
<organism evidence="1 2">
    <name type="scientific">Nonomuraea jabiensis</name>
    <dbReference type="NCBI Taxonomy" id="882448"/>
    <lineage>
        <taxon>Bacteria</taxon>
        <taxon>Bacillati</taxon>
        <taxon>Actinomycetota</taxon>
        <taxon>Actinomycetes</taxon>
        <taxon>Streptosporangiales</taxon>
        <taxon>Streptosporangiaceae</taxon>
        <taxon>Nonomuraea</taxon>
    </lineage>
</organism>
<proteinExistence type="predicted"/>
<sequence length="40" mass="4270">MDAEDVPPVVLAAITAERQRADPERPGRIAALLLDCLLVA</sequence>
<accession>A0A7W9GIH0</accession>
<comment type="caution">
    <text evidence="1">The sequence shown here is derived from an EMBL/GenBank/DDBJ whole genome shotgun (WGS) entry which is preliminary data.</text>
</comment>
<keyword evidence="2" id="KW-1185">Reference proteome</keyword>
<protein>
    <submittedName>
        <fullName evidence="1">Uncharacterized protein</fullName>
    </submittedName>
</protein>
<dbReference type="RefSeq" id="WP_281398357.1">
    <property type="nucleotide sequence ID" value="NZ_JACHMB010000001.1"/>
</dbReference>
<dbReference type="Proteomes" id="UP000579153">
    <property type="component" value="Unassembled WGS sequence"/>
</dbReference>
<evidence type="ECO:0000313" key="2">
    <source>
        <dbReference type="Proteomes" id="UP000579153"/>
    </source>
</evidence>
<gene>
    <name evidence="1" type="ORF">HD596_011047</name>
</gene>
<evidence type="ECO:0000313" key="1">
    <source>
        <dbReference type="EMBL" id="MBB5784291.1"/>
    </source>
</evidence>